<dbReference type="SUPFAM" id="SSF53187">
    <property type="entry name" value="Zn-dependent exopeptidases"/>
    <property type="match status" value="1"/>
</dbReference>
<dbReference type="InterPro" id="IPR050695">
    <property type="entry name" value="N-acetylmuramoyl_amidase_3"/>
</dbReference>
<dbReference type="PANTHER" id="PTHR30404:SF0">
    <property type="entry name" value="N-ACETYLMURAMOYL-L-ALANINE AMIDASE AMIC"/>
    <property type="match status" value="1"/>
</dbReference>
<organism evidence="4 5">
    <name type="scientific">Desulfofundulus thermobenzoicus</name>
    <dbReference type="NCBI Taxonomy" id="29376"/>
    <lineage>
        <taxon>Bacteria</taxon>
        <taxon>Bacillati</taxon>
        <taxon>Bacillota</taxon>
        <taxon>Clostridia</taxon>
        <taxon>Eubacteriales</taxon>
        <taxon>Peptococcaceae</taxon>
        <taxon>Desulfofundulus</taxon>
    </lineage>
</organism>
<dbReference type="GO" id="GO:0009253">
    <property type="term" value="P:peptidoglycan catabolic process"/>
    <property type="evidence" value="ECO:0007669"/>
    <property type="project" value="InterPro"/>
</dbReference>
<reference evidence="4 5" key="1">
    <citation type="submission" date="2019-10" db="EMBL/GenBank/DDBJ databases">
        <title>Comparative genomics of sulfur disproportionating microorganisms.</title>
        <authorList>
            <person name="Ward L.M."/>
            <person name="Bertran E."/>
            <person name="Johnston D."/>
        </authorList>
    </citation>
    <scope>NUCLEOTIDE SEQUENCE [LARGE SCALE GENOMIC DNA]</scope>
    <source>
        <strain evidence="4 5">DSM 14055</strain>
    </source>
</reference>
<gene>
    <name evidence="4" type="ORF">GFC01_11980</name>
</gene>
<dbReference type="GO" id="GO:0008745">
    <property type="term" value="F:N-acetylmuramoyl-L-alanine amidase activity"/>
    <property type="evidence" value="ECO:0007669"/>
    <property type="project" value="InterPro"/>
</dbReference>
<protein>
    <submittedName>
        <fullName evidence="4">Cell wall hydrolase</fullName>
    </submittedName>
</protein>
<feature type="signal peptide" evidence="2">
    <location>
        <begin position="1"/>
        <end position="31"/>
    </location>
</feature>
<name>A0A6N7IS52_9FIRM</name>
<dbReference type="AlphaFoldDB" id="A0A6N7IS52"/>
<proteinExistence type="predicted"/>
<dbReference type="Gene3D" id="3.40.630.40">
    <property type="entry name" value="Zn-dependent exopeptidases"/>
    <property type="match status" value="1"/>
</dbReference>
<dbReference type="Pfam" id="PF01520">
    <property type="entry name" value="Amidase_3"/>
    <property type="match status" value="1"/>
</dbReference>
<feature type="domain" description="MurNAc-LAA" evidence="3">
    <location>
        <begin position="114"/>
        <end position="224"/>
    </location>
</feature>
<keyword evidence="2" id="KW-0732">Signal</keyword>
<evidence type="ECO:0000256" key="2">
    <source>
        <dbReference type="SAM" id="SignalP"/>
    </source>
</evidence>
<keyword evidence="1 4" id="KW-0378">Hydrolase</keyword>
<accession>A0A6N7IS52</accession>
<dbReference type="OrthoDB" id="9772024at2"/>
<comment type="caution">
    <text evidence="4">The sequence shown here is derived from an EMBL/GenBank/DDBJ whole genome shotgun (WGS) entry which is preliminary data.</text>
</comment>
<dbReference type="SMART" id="SM00646">
    <property type="entry name" value="Ami_3"/>
    <property type="match status" value="1"/>
</dbReference>
<dbReference type="CDD" id="cd02696">
    <property type="entry name" value="MurNAc-LAA"/>
    <property type="match status" value="1"/>
</dbReference>
<dbReference type="GO" id="GO:0030288">
    <property type="term" value="C:outer membrane-bounded periplasmic space"/>
    <property type="evidence" value="ECO:0007669"/>
    <property type="project" value="TreeGrafter"/>
</dbReference>
<evidence type="ECO:0000259" key="3">
    <source>
        <dbReference type="SMART" id="SM00646"/>
    </source>
</evidence>
<evidence type="ECO:0000313" key="5">
    <source>
        <dbReference type="Proteomes" id="UP000441717"/>
    </source>
</evidence>
<evidence type="ECO:0000313" key="4">
    <source>
        <dbReference type="EMBL" id="MQL52965.1"/>
    </source>
</evidence>
<evidence type="ECO:0000256" key="1">
    <source>
        <dbReference type="ARBA" id="ARBA00022801"/>
    </source>
</evidence>
<dbReference type="EMBL" id="WHYR01000034">
    <property type="protein sequence ID" value="MQL52965.1"/>
    <property type="molecule type" value="Genomic_DNA"/>
</dbReference>
<dbReference type="InterPro" id="IPR002508">
    <property type="entry name" value="MurNAc-LAA_cat"/>
</dbReference>
<keyword evidence="5" id="KW-1185">Reference proteome</keyword>
<dbReference type="Proteomes" id="UP000441717">
    <property type="component" value="Unassembled WGS sequence"/>
</dbReference>
<feature type="chain" id="PRO_5026901900" evidence="2">
    <location>
        <begin position="32"/>
        <end position="250"/>
    </location>
</feature>
<sequence>MPRFTFPWIIPAFCSTLLYCLVLGSAPPVVAAPDSLKDCTVVIDPGHGGDDPGAVGLHGIIEKDVAMAIGRRAAALFQQQGARVIMTRDGDREAAAPGINGGKWLPSHDLPRRVELANKCRAQLFLSIHLNHFSEPDEYGAQVFYQTGARESQKLAEAIQVELNRQLVDSGRQALAGDFYVCRNSQMPAVIVEVGFLSHENESRKLLDPAYQERAARAILQGVLNYISGSGGSEKRGTNTNISGHIPIAP</sequence>
<dbReference type="PANTHER" id="PTHR30404">
    <property type="entry name" value="N-ACETYLMURAMOYL-L-ALANINE AMIDASE"/>
    <property type="match status" value="1"/>
</dbReference>